<evidence type="ECO:0000256" key="1">
    <source>
        <dbReference type="SAM" id="MobiDB-lite"/>
    </source>
</evidence>
<protein>
    <submittedName>
        <fullName evidence="2">COesterase domain-containing protein</fullName>
    </submittedName>
</protein>
<evidence type="ECO:0000313" key="3">
    <source>
        <dbReference type="Proteomes" id="UP001362999"/>
    </source>
</evidence>
<reference evidence="2 3" key="1">
    <citation type="journal article" date="2024" name="J Genomics">
        <title>Draft genome sequencing and assembly of Favolaschia claudopus CIRM-BRFM 2984 isolated from oak limbs.</title>
        <authorList>
            <person name="Navarro D."/>
            <person name="Drula E."/>
            <person name="Chaduli D."/>
            <person name="Cazenave R."/>
            <person name="Ahrendt S."/>
            <person name="Wang J."/>
            <person name="Lipzen A."/>
            <person name="Daum C."/>
            <person name="Barry K."/>
            <person name="Grigoriev I.V."/>
            <person name="Favel A."/>
            <person name="Rosso M.N."/>
            <person name="Martin F."/>
        </authorList>
    </citation>
    <scope>NUCLEOTIDE SEQUENCE [LARGE SCALE GENOMIC DNA]</scope>
    <source>
        <strain evidence="2 3">CIRM-BRFM 2984</strain>
    </source>
</reference>
<dbReference type="EMBL" id="JAWWNJ010000013">
    <property type="protein sequence ID" value="KAK7042338.1"/>
    <property type="molecule type" value="Genomic_DNA"/>
</dbReference>
<evidence type="ECO:0000313" key="2">
    <source>
        <dbReference type="EMBL" id="KAK7042338.1"/>
    </source>
</evidence>
<feature type="compositionally biased region" description="Low complexity" evidence="1">
    <location>
        <begin position="296"/>
        <end position="323"/>
    </location>
</feature>
<feature type="region of interest" description="Disordered" evidence="1">
    <location>
        <begin position="292"/>
        <end position="324"/>
    </location>
</feature>
<organism evidence="2 3">
    <name type="scientific">Favolaschia claudopus</name>
    <dbReference type="NCBI Taxonomy" id="2862362"/>
    <lineage>
        <taxon>Eukaryota</taxon>
        <taxon>Fungi</taxon>
        <taxon>Dikarya</taxon>
        <taxon>Basidiomycota</taxon>
        <taxon>Agaricomycotina</taxon>
        <taxon>Agaricomycetes</taxon>
        <taxon>Agaricomycetidae</taxon>
        <taxon>Agaricales</taxon>
        <taxon>Marasmiineae</taxon>
        <taxon>Mycenaceae</taxon>
        <taxon>Favolaschia</taxon>
    </lineage>
</organism>
<accession>A0AAW0CT26</accession>
<proteinExistence type="predicted"/>
<gene>
    <name evidence="2" type="ORF">R3P38DRAFT_313725</name>
</gene>
<sequence length="364" mass="40320">MIIDEKVLNPPPPYTKSHSPAPTTSGPWRTLSSLPPHLLLQIVYATFSDAYDIDDAIEQRKTLYWLTIGLRLVNRVFYTTSMNVLRSIYLPLYTSLIRAPYSSDPFPFSSSSSPGSRITPLRTLQRETPILDLFIALKALDDHHTDDSALHLSRAEPIFAHDLFALMQPRARLEDLVREYGIAEGVIYLDSPSNFHSRSSSRESQAPQTSVVLRSAASYAALTQRVLASARSSSSSSSSSTFWRPFARTKYIAPKHPSTPLPSQKVSIRPLPFSALSIAFSPRRVKLILVTGGSGPSSPSSASPYTYTSTSPFSPAAAPQTSQRTAKTIIEVPRTREEPLEVAARRVVWELKDWLVEDADAQCE</sequence>
<name>A0AAW0CT26_9AGAR</name>
<comment type="caution">
    <text evidence="2">The sequence shown here is derived from an EMBL/GenBank/DDBJ whole genome shotgun (WGS) entry which is preliminary data.</text>
</comment>
<dbReference type="AlphaFoldDB" id="A0AAW0CT26"/>
<keyword evidence="3" id="KW-1185">Reference proteome</keyword>
<dbReference type="Proteomes" id="UP001362999">
    <property type="component" value="Unassembled WGS sequence"/>
</dbReference>